<evidence type="ECO:0000256" key="1">
    <source>
        <dbReference type="SAM" id="MobiDB-lite"/>
    </source>
</evidence>
<evidence type="ECO:0000313" key="3">
    <source>
        <dbReference type="Proteomes" id="UP000185739"/>
    </source>
</evidence>
<feature type="compositionally biased region" description="Low complexity" evidence="1">
    <location>
        <begin position="72"/>
        <end position="90"/>
    </location>
</feature>
<organism evidence="2 3">
    <name type="scientific">Thauera chlorobenzoica</name>
    <dbReference type="NCBI Taxonomy" id="96773"/>
    <lineage>
        <taxon>Bacteria</taxon>
        <taxon>Pseudomonadati</taxon>
        <taxon>Pseudomonadota</taxon>
        <taxon>Betaproteobacteria</taxon>
        <taxon>Rhodocyclales</taxon>
        <taxon>Zoogloeaceae</taxon>
        <taxon>Thauera</taxon>
    </lineage>
</organism>
<keyword evidence="3" id="KW-1185">Reference proteome</keyword>
<sequence>MAGSGAEFSTHAPTRSGRLLPRITTGTRCPRIIGAHVDGARDWPRSRRSHILLSSSTTAAGTAFVHHLTQSQAGQAAPAPHAYAIGTAAASQKHPPLPTQRSGFPDARYNT</sequence>
<gene>
    <name evidence="2" type="ORF">Tchl_0771</name>
</gene>
<dbReference type="KEGG" id="tcl:Tchl_0771"/>
<dbReference type="STRING" id="96773.Tchl_0771"/>
<protein>
    <submittedName>
        <fullName evidence="2">Uncharacterized protein</fullName>
    </submittedName>
</protein>
<evidence type="ECO:0000313" key="2">
    <source>
        <dbReference type="EMBL" id="APR03635.1"/>
    </source>
</evidence>
<feature type="region of interest" description="Disordered" evidence="1">
    <location>
        <begin position="1"/>
        <end position="23"/>
    </location>
</feature>
<proteinExistence type="predicted"/>
<dbReference type="Proteomes" id="UP000185739">
    <property type="component" value="Chromosome"/>
</dbReference>
<reference evidence="2 3" key="1">
    <citation type="submission" date="2016-12" db="EMBL/GenBank/DDBJ databases">
        <title>Complete genome sequence of Thauera chlorobenzoica, a Betaproteobacterium degrading haloaromatics anaerobically to CO2 and halides.</title>
        <authorList>
            <person name="Goris T."/>
            <person name="Mergelsberg M."/>
            <person name="Boll M."/>
        </authorList>
    </citation>
    <scope>NUCLEOTIDE SEQUENCE [LARGE SCALE GENOMIC DNA]</scope>
    <source>
        <strain evidence="2 3">3CB1</strain>
    </source>
</reference>
<name>A0A1L6F9P0_9RHOO</name>
<feature type="region of interest" description="Disordered" evidence="1">
    <location>
        <begin position="71"/>
        <end position="111"/>
    </location>
</feature>
<dbReference type="EMBL" id="CP018839">
    <property type="protein sequence ID" value="APR03635.1"/>
    <property type="molecule type" value="Genomic_DNA"/>
</dbReference>
<accession>A0A1L6F9P0</accession>
<dbReference type="AlphaFoldDB" id="A0A1L6F9P0"/>